<comment type="caution">
    <text evidence="7">The sequence shown here is derived from an EMBL/GenBank/DDBJ whole genome shotgun (WGS) entry which is preliminary data.</text>
</comment>
<keyword evidence="7" id="KW-0969">Cilium</keyword>
<dbReference type="PRINTS" id="PR00207">
    <property type="entry name" value="FLAGELLIN"/>
</dbReference>
<reference evidence="8" key="1">
    <citation type="journal article" date="2019" name="Int. J. Syst. Evol. Microbiol.">
        <title>The Global Catalogue of Microorganisms (GCM) 10K type strain sequencing project: providing services to taxonomists for standard genome sequencing and annotation.</title>
        <authorList>
            <consortium name="The Broad Institute Genomics Platform"/>
            <consortium name="The Broad Institute Genome Sequencing Center for Infectious Disease"/>
            <person name="Wu L."/>
            <person name="Ma J."/>
        </authorList>
    </citation>
    <scope>NUCLEOTIDE SEQUENCE [LARGE SCALE GENOMIC DNA]</scope>
    <source>
        <strain evidence="8">PCU 280</strain>
    </source>
</reference>
<evidence type="ECO:0000256" key="1">
    <source>
        <dbReference type="ARBA" id="ARBA00005709"/>
    </source>
</evidence>
<sequence length="280" mass="31104">MYINTNTMALNVLRNFQTHQNQLAKSMERLSTGYRINRAADDPAGLAISEKMRYQINGLKQASRNIQDGISLLQTAEGFMNEIHAMLQRMNVLANQAANGTYDDNDRNKLQLEFDQLREEIISIANGGQFNGIMLLNGDTAKDPNNNKKGLVLQIGSEAHDTLEMDMPNLQSLLGILNGLDLSTSAGAQQAMGDLKKAVNDVSNERAKLGAYQNRLEHRNNFVLTYAENLTAAESRIRDADMAEEMTNFVRANMLSQVSVSLLAQANAMSRQILKLLEIQ</sequence>
<dbReference type="SUPFAM" id="SSF64518">
    <property type="entry name" value="Phase 1 flagellin"/>
    <property type="match status" value="1"/>
</dbReference>
<proteinExistence type="inferred from homology"/>
<dbReference type="RefSeq" id="WP_379232647.1">
    <property type="nucleotide sequence ID" value="NZ_JBHSTE010000002.1"/>
</dbReference>
<comment type="similarity">
    <text evidence="1 4">Belongs to the bacterial flagellin family.</text>
</comment>
<dbReference type="InterPro" id="IPR046358">
    <property type="entry name" value="Flagellin_C"/>
</dbReference>
<dbReference type="EMBL" id="JBHSTE010000002">
    <property type="protein sequence ID" value="MFC6332364.1"/>
    <property type="molecule type" value="Genomic_DNA"/>
</dbReference>
<keyword evidence="8" id="KW-1185">Reference proteome</keyword>
<dbReference type="PANTHER" id="PTHR42792:SF2">
    <property type="entry name" value="FLAGELLIN"/>
    <property type="match status" value="1"/>
</dbReference>
<gene>
    <name evidence="7" type="ORF">ACFP56_06980</name>
</gene>
<organism evidence="7 8">
    <name type="scientific">Paenibacillus septentrionalis</name>
    <dbReference type="NCBI Taxonomy" id="429342"/>
    <lineage>
        <taxon>Bacteria</taxon>
        <taxon>Bacillati</taxon>
        <taxon>Bacillota</taxon>
        <taxon>Bacilli</taxon>
        <taxon>Bacillales</taxon>
        <taxon>Paenibacillaceae</taxon>
        <taxon>Paenibacillus</taxon>
    </lineage>
</organism>
<keyword evidence="7" id="KW-0282">Flagellum</keyword>
<evidence type="ECO:0000313" key="7">
    <source>
        <dbReference type="EMBL" id="MFC6332364.1"/>
    </source>
</evidence>
<evidence type="ECO:0000259" key="5">
    <source>
        <dbReference type="Pfam" id="PF00669"/>
    </source>
</evidence>
<dbReference type="Pfam" id="PF00700">
    <property type="entry name" value="Flagellin_C"/>
    <property type="match status" value="1"/>
</dbReference>
<dbReference type="Gene3D" id="6.10.10.10">
    <property type="entry name" value="Flagellar export chaperone, C-terminal domain"/>
    <property type="match status" value="1"/>
</dbReference>
<accession>A0ABW1V4J7</accession>
<comment type="function">
    <text evidence="4">Flagellin is the subunit protein which polymerizes to form the filaments of bacterial flagella.</text>
</comment>
<dbReference type="InterPro" id="IPR001029">
    <property type="entry name" value="Flagellin_N"/>
</dbReference>
<keyword evidence="7" id="KW-0966">Cell projection</keyword>
<dbReference type="InterPro" id="IPR042187">
    <property type="entry name" value="Flagellin_C_sub2"/>
</dbReference>
<evidence type="ECO:0000256" key="3">
    <source>
        <dbReference type="ARBA" id="ARBA00023143"/>
    </source>
</evidence>
<name>A0ABW1V4J7_9BACL</name>
<evidence type="ECO:0000256" key="4">
    <source>
        <dbReference type="RuleBase" id="RU362073"/>
    </source>
</evidence>
<dbReference type="PANTHER" id="PTHR42792">
    <property type="entry name" value="FLAGELLIN"/>
    <property type="match status" value="1"/>
</dbReference>
<keyword evidence="3 4" id="KW-0975">Bacterial flagellum</keyword>
<dbReference type="Pfam" id="PF00669">
    <property type="entry name" value="Flagellin_N"/>
    <property type="match status" value="1"/>
</dbReference>
<evidence type="ECO:0000313" key="8">
    <source>
        <dbReference type="Proteomes" id="UP001596233"/>
    </source>
</evidence>
<evidence type="ECO:0000256" key="2">
    <source>
        <dbReference type="ARBA" id="ARBA00020110"/>
    </source>
</evidence>
<protein>
    <recommendedName>
        <fullName evidence="2 4">Flagellin</fullName>
    </recommendedName>
</protein>
<dbReference type="InterPro" id="IPR001492">
    <property type="entry name" value="Flagellin"/>
</dbReference>
<dbReference type="Proteomes" id="UP001596233">
    <property type="component" value="Unassembled WGS sequence"/>
</dbReference>
<feature type="domain" description="Flagellin N-terminal" evidence="5">
    <location>
        <begin position="3"/>
        <end position="139"/>
    </location>
</feature>
<dbReference type="Gene3D" id="1.20.1330.10">
    <property type="entry name" value="f41 fragment of flagellin, N-terminal domain"/>
    <property type="match status" value="1"/>
</dbReference>
<evidence type="ECO:0000259" key="6">
    <source>
        <dbReference type="Pfam" id="PF00700"/>
    </source>
</evidence>
<feature type="domain" description="Flagellin C-terminal" evidence="6">
    <location>
        <begin position="195"/>
        <end position="277"/>
    </location>
</feature>
<comment type="subcellular location">
    <subcellularLocation>
        <location evidence="4">Secreted</location>
    </subcellularLocation>
    <subcellularLocation>
        <location evidence="4">Bacterial flagellum</location>
    </subcellularLocation>
</comment>
<keyword evidence="4" id="KW-0964">Secreted</keyword>